<dbReference type="PROSITE" id="PS50181">
    <property type="entry name" value="FBOX"/>
    <property type="match status" value="1"/>
</dbReference>
<gene>
    <name evidence="3" type="ORF">BT93_L2347</name>
</gene>
<dbReference type="Pfam" id="PF24758">
    <property type="entry name" value="LRR_At5g56370"/>
    <property type="match status" value="1"/>
</dbReference>
<accession>A0A8T0CML9</accession>
<dbReference type="CDD" id="cd22160">
    <property type="entry name" value="F-box_AtFBL13-like"/>
    <property type="match status" value="1"/>
</dbReference>
<dbReference type="InterPro" id="IPR055411">
    <property type="entry name" value="LRR_FXL15/At3g58940/PEG3-like"/>
</dbReference>
<dbReference type="InterPro" id="IPR032675">
    <property type="entry name" value="LRR_dom_sf"/>
</dbReference>
<comment type="caution">
    <text evidence="3">The sequence shown here is derived from an EMBL/GenBank/DDBJ whole genome shotgun (WGS) entry which is preliminary data.</text>
</comment>
<reference evidence="3" key="1">
    <citation type="submission" date="2020-05" db="EMBL/GenBank/DDBJ databases">
        <title>WGS assembly of Corymbia citriodora subspecies variegata.</title>
        <authorList>
            <person name="Barry K."/>
            <person name="Hundley H."/>
            <person name="Shu S."/>
            <person name="Jenkins J."/>
            <person name="Grimwood J."/>
            <person name="Baten A."/>
        </authorList>
    </citation>
    <scope>NUCLEOTIDE SEQUENCE</scope>
    <source>
        <strain evidence="3">CV2-018</strain>
    </source>
</reference>
<feature type="region of interest" description="Disordered" evidence="1">
    <location>
        <begin position="1"/>
        <end position="28"/>
    </location>
</feature>
<dbReference type="SMART" id="SM00256">
    <property type="entry name" value="FBOX"/>
    <property type="match status" value="1"/>
</dbReference>
<dbReference type="PANTHER" id="PTHR31293:SF12">
    <property type="entry name" value="RNI-LIKE SUPERFAMILY PROTEIN"/>
    <property type="match status" value="1"/>
</dbReference>
<protein>
    <recommendedName>
        <fullName evidence="2">F-box domain-containing protein</fullName>
    </recommendedName>
</protein>
<sequence>MAAPWTGGAAHRKSSSGDRPNRAGGNRPRLPLLPDDVIHHIFSFLPIKDAVRTSVLSKRWRSTWTTTTNLVFDGFRLRFRDPLSLYFPYLVDSVLRQCTSPTVKKFHLTNFKYRRRYAPKLNLWLQFALGRRVEDLRLRLSDEPWIEYKLPSFLYCSSWLVRLEVNWCRFWSNETIRWPCLKFLSIEDGALGEDMLGRIFRGSPVLESLKLRRCYRVRNIIIDSTSVKDLVLIGSKKSHSYVDKIWAPHLLSLTLSGLWTWCTHMFRLDHISSLVEAKLAFSTRTSLFDDKRECCDWLKELIEKLCGVPTITIGVWCLKVQAQ</sequence>
<dbReference type="InterPro" id="IPR053781">
    <property type="entry name" value="F-box_AtFBL13-like"/>
</dbReference>
<evidence type="ECO:0000313" key="4">
    <source>
        <dbReference type="Proteomes" id="UP000806378"/>
    </source>
</evidence>
<dbReference type="Gramene" id="rna-gnl|WGS:JABURB|Cocit.L2347.1">
    <property type="protein sequence ID" value="cds-KAF7848042.1"/>
    <property type="gene ID" value="gene-BT93_L2347"/>
</dbReference>
<dbReference type="InterPro" id="IPR055294">
    <property type="entry name" value="FBL60-like"/>
</dbReference>
<dbReference type="AlphaFoldDB" id="A0A8T0CML9"/>
<evidence type="ECO:0000313" key="3">
    <source>
        <dbReference type="EMBL" id="KAF7848042.1"/>
    </source>
</evidence>
<feature type="domain" description="F-box" evidence="2">
    <location>
        <begin position="27"/>
        <end position="75"/>
    </location>
</feature>
<dbReference type="SUPFAM" id="SSF52047">
    <property type="entry name" value="RNI-like"/>
    <property type="match status" value="1"/>
</dbReference>
<name>A0A8T0CML9_CORYI</name>
<dbReference type="Pfam" id="PF00646">
    <property type="entry name" value="F-box"/>
    <property type="match status" value="1"/>
</dbReference>
<dbReference type="SUPFAM" id="SSF81383">
    <property type="entry name" value="F-box domain"/>
    <property type="match status" value="1"/>
</dbReference>
<dbReference type="InterPro" id="IPR001810">
    <property type="entry name" value="F-box_dom"/>
</dbReference>
<dbReference type="InterPro" id="IPR036047">
    <property type="entry name" value="F-box-like_dom_sf"/>
</dbReference>
<evidence type="ECO:0000259" key="2">
    <source>
        <dbReference type="PROSITE" id="PS50181"/>
    </source>
</evidence>
<dbReference type="EMBL" id="MU090337">
    <property type="protein sequence ID" value="KAF7848042.1"/>
    <property type="molecule type" value="Genomic_DNA"/>
</dbReference>
<dbReference type="Gene3D" id="3.80.10.10">
    <property type="entry name" value="Ribonuclease Inhibitor"/>
    <property type="match status" value="1"/>
</dbReference>
<organism evidence="3 4">
    <name type="scientific">Corymbia citriodora subsp. variegata</name>
    <dbReference type="NCBI Taxonomy" id="360336"/>
    <lineage>
        <taxon>Eukaryota</taxon>
        <taxon>Viridiplantae</taxon>
        <taxon>Streptophyta</taxon>
        <taxon>Embryophyta</taxon>
        <taxon>Tracheophyta</taxon>
        <taxon>Spermatophyta</taxon>
        <taxon>Magnoliopsida</taxon>
        <taxon>eudicotyledons</taxon>
        <taxon>Gunneridae</taxon>
        <taxon>Pentapetalae</taxon>
        <taxon>rosids</taxon>
        <taxon>malvids</taxon>
        <taxon>Myrtales</taxon>
        <taxon>Myrtaceae</taxon>
        <taxon>Myrtoideae</taxon>
        <taxon>Eucalypteae</taxon>
        <taxon>Corymbia</taxon>
    </lineage>
</organism>
<dbReference type="OrthoDB" id="1939276at2759"/>
<keyword evidence="4" id="KW-1185">Reference proteome</keyword>
<dbReference type="Proteomes" id="UP000806378">
    <property type="component" value="Unassembled WGS sequence"/>
</dbReference>
<evidence type="ECO:0000256" key="1">
    <source>
        <dbReference type="SAM" id="MobiDB-lite"/>
    </source>
</evidence>
<dbReference type="PANTHER" id="PTHR31293">
    <property type="entry name" value="RNI-LIKE SUPERFAMILY PROTEIN"/>
    <property type="match status" value="1"/>
</dbReference>
<proteinExistence type="predicted"/>